<organism evidence="1 2">
    <name type="scientific">Cyberlindnera fabianii</name>
    <name type="common">Yeast</name>
    <name type="synonym">Hansenula fabianii</name>
    <dbReference type="NCBI Taxonomy" id="36022"/>
    <lineage>
        <taxon>Eukaryota</taxon>
        <taxon>Fungi</taxon>
        <taxon>Dikarya</taxon>
        <taxon>Ascomycota</taxon>
        <taxon>Saccharomycotina</taxon>
        <taxon>Saccharomycetes</taxon>
        <taxon>Phaffomycetales</taxon>
        <taxon>Phaffomycetaceae</taxon>
        <taxon>Cyberlindnera</taxon>
    </lineage>
</organism>
<name>A0A1V2L9G9_CYBFA</name>
<evidence type="ECO:0000313" key="1">
    <source>
        <dbReference type="EMBL" id="ONH68557.1"/>
    </source>
</evidence>
<proteinExistence type="predicted"/>
<comment type="caution">
    <text evidence="1">The sequence shown here is derived from an EMBL/GenBank/DDBJ whole genome shotgun (WGS) entry which is preliminary data.</text>
</comment>
<gene>
    <name evidence="1" type="ORF">BON22_1398</name>
</gene>
<dbReference type="EMBL" id="MPUK01000002">
    <property type="protein sequence ID" value="ONH68557.1"/>
    <property type="molecule type" value="Genomic_DNA"/>
</dbReference>
<dbReference type="Proteomes" id="UP000189513">
    <property type="component" value="Unassembled WGS sequence"/>
</dbReference>
<accession>A0A1V2L9G9</accession>
<reference evidence="2" key="1">
    <citation type="journal article" date="2017" name="Genome Announc.">
        <title>Genome sequences of Cyberlindnera fabianii 65, Pichia kudriavzevii 129, and Saccharomyces cerevisiae 131 isolated from fermented masau fruits in Zimbabwe.</title>
        <authorList>
            <person name="van Rijswijck I.M.H."/>
            <person name="Derks M.F.L."/>
            <person name="Abee T."/>
            <person name="de Ridder D."/>
            <person name="Smid E.J."/>
        </authorList>
    </citation>
    <scope>NUCLEOTIDE SEQUENCE [LARGE SCALE GENOMIC DNA]</scope>
    <source>
        <strain evidence="2">65</strain>
    </source>
</reference>
<keyword evidence="2" id="KW-1185">Reference proteome</keyword>
<dbReference type="AlphaFoldDB" id="A0A1V2L9G9"/>
<evidence type="ECO:0000313" key="2">
    <source>
        <dbReference type="Proteomes" id="UP000189513"/>
    </source>
</evidence>
<sequence>MAPIHRALVRLRSTAPIYLSNAQVSSLCNALKEQLVHLLLVATPESLRLSSTAKEKDTLRMVIDCGGWKVRLEMKMDFVMGLRFGSVEEGPKVLIRRPKEMVNEEVASEPKILQEEDEDDMIRIPDEGEKVPIQTDQKKILKYSYKSMRVMGKDVRIEVLKVPKI</sequence>
<dbReference type="VEuPathDB" id="FungiDB:BON22_1398"/>
<protein>
    <submittedName>
        <fullName evidence="1">Uncharacterized protein</fullName>
    </submittedName>
</protein>